<dbReference type="PROSITE" id="PS51318">
    <property type="entry name" value="TAT"/>
    <property type="match status" value="1"/>
</dbReference>
<dbReference type="SUPFAM" id="SSF51445">
    <property type="entry name" value="(Trans)glycosidases"/>
    <property type="match status" value="1"/>
</dbReference>
<dbReference type="InterPro" id="IPR001360">
    <property type="entry name" value="Glyco_hydro_1"/>
</dbReference>
<evidence type="ECO:0000256" key="1">
    <source>
        <dbReference type="ARBA" id="ARBA00010838"/>
    </source>
</evidence>
<dbReference type="RefSeq" id="WP_077120952.1">
    <property type="nucleotide sequence ID" value="NZ_LOKT01000003.1"/>
</dbReference>
<feature type="signal peptide" evidence="5">
    <location>
        <begin position="1"/>
        <end position="30"/>
    </location>
</feature>
<feature type="chain" id="PRO_5010690546" evidence="5">
    <location>
        <begin position="31"/>
        <end position="442"/>
    </location>
</feature>
<dbReference type="InterPro" id="IPR006311">
    <property type="entry name" value="TAT_signal"/>
</dbReference>
<comment type="caution">
    <text evidence="6">The sequence shown here is derived from an EMBL/GenBank/DDBJ whole genome shotgun (WGS) entry which is preliminary data.</text>
</comment>
<reference evidence="6 7" key="1">
    <citation type="journal article" date="2016" name="Antonie Van Leeuwenhoek">
        <title>Nocardia donostiensis sp. nov., isolated from human respiratory specimens.</title>
        <authorList>
            <person name="Ercibengoa M."/>
            <person name="Bell M."/>
            <person name="Marimon J.M."/>
            <person name="Humrighouse B."/>
            <person name="Klenk H.P."/>
            <person name="Potter G."/>
            <person name="Perez-Trallero E."/>
        </authorList>
    </citation>
    <scope>NUCLEOTIDE SEQUENCE [LARGE SCALE GENOMIC DNA]</scope>
    <source>
        <strain evidence="6 7">X1655</strain>
    </source>
</reference>
<comment type="similarity">
    <text evidence="1 4">Belongs to the glycosyl hydrolase 1 family.</text>
</comment>
<keyword evidence="3" id="KW-0326">Glycosidase</keyword>
<proteinExistence type="inferred from homology"/>
<dbReference type="GO" id="GO:0005975">
    <property type="term" value="P:carbohydrate metabolic process"/>
    <property type="evidence" value="ECO:0007669"/>
    <property type="project" value="InterPro"/>
</dbReference>
<keyword evidence="5" id="KW-0732">Signal</keyword>
<evidence type="ECO:0000256" key="5">
    <source>
        <dbReference type="SAM" id="SignalP"/>
    </source>
</evidence>
<dbReference type="PANTHER" id="PTHR10353:SF36">
    <property type="entry name" value="LP05116P"/>
    <property type="match status" value="1"/>
</dbReference>
<evidence type="ECO:0000313" key="6">
    <source>
        <dbReference type="EMBL" id="ONM46415.1"/>
    </source>
</evidence>
<dbReference type="Gene3D" id="3.20.20.80">
    <property type="entry name" value="Glycosidases"/>
    <property type="match status" value="2"/>
</dbReference>
<dbReference type="GO" id="GO:0008422">
    <property type="term" value="F:beta-glucosidase activity"/>
    <property type="evidence" value="ECO:0007669"/>
    <property type="project" value="TreeGrafter"/>
</dbReference>
<name>A0A1W0B7A1_9NOCA</name>
<accession>A0A1W0B7A1</accession>
<dbReference type="OrthoDB" id="9765195at2"/>
<keyword evidence="7" id="KW-1185">Reference proteome</keyword>
<dbReference type="Pfam" id="PF00232">
    <property type="entry name" value="Glyco_hydro_1"/>
    <property type="match status" value="2"/>
</dbReference>
<dbReference type="STRING" id="1538463.B0T36_05900"/>
<dbReference type="PRINTS" id="PR00131">
    <property type="entry name" value="GLHYDRLASE1"/>
</dbReference>
<dbReference type="PANTHER" id="PTHR10353">
    <property type="entry name" value="GLYCOSYL HYDROLASE"/>
    <property type="match status" value="1"/>
</dbReference>
<dbReference type="InterPro" id="IPR017853">
    <property type="entry name" value="GH"/>
</dbReference>
<organism evidence="6 7">
    <name type="scientific">Nocardia donostiensis</name>
    <dbReference type="NCBI Taxonomy" id="1538463"/>
    <lineage>
        <taxon>Bacteria</taxon>
        <taxon>Bacillati</taxon>
        <taxon>Actinomycetota</taxon>
        <taxon>Actinomycetes</taxon>
        <taxon>Mycobacteriales</taxon>
        <taxon>Nocardiaceae</taxon>
        <taxon>Nocardia</taxon>
    </lineage>
</organism>
<evidence type="ECO:0000256" key="3">
    <source>
        <dbReference type="ARBA" id="ARBA00023295"/>
    </source>
</evidence>
<evidence type="ECO:0000256" key="2">
    <source>
        <dbReference type="ARBA" id="ARBA00022801"/>
    </source>
</evidence>
<keyword evidence="2 6" id="KW-0378">Hydrolase</keyword>
<dbReference type="AlphaFoldDB" id="A0A1W0B7A1"/>
<gene>
    <name evidence="6" type="ORF">B0T46_23220</name>
</gene>
<dbReference type="EMBL" id="MUMY01000025">
    <property type="protein sequence ID" value="ONM46415.1"/>
    <property type="molecule type" value="Genomic_DNA"/>
</dbReference>
<evidence type="ECO:0000256" key="4">
    <source>
        <dbReference type="RuleBase" id="RU003690"/>
    </source>
</evidence>
<sequence>MHSPSRRRFLATAAAATSAVLLGGAIPAAAEPASSAALPPLGSGFRWGVASSGFQSEGHAPDSNWTRYIAAGKTEDPYLDSVDFYTRFRSDISLAAELGVRVYRIGVEWARVQPRPGEWDEVAFDFYDDVISAIRAAGMQPMLTLDHWVYPGWEVDRGGWRNPAMVGDWLANAVRVVNRFAHYDPLWITFNEPAVYIANELRHGGIGVADVPAMQDRIAQAHNAVYDHIHRAQPGAMVSSNVAYIPAVEDVVNAALIDRIGARLDFIGIDYYYGVSPESLISNPPDFGALWRMPLHAEGIYYALRHYARQFPGKPLYIVENGMPTENGRPRADGYGRADLLRDTVYWLQRAKADGMKVIGYNYWSITDNYEWGSYTPRFGLYSVDVLTDPSLTRRPTDAVHAYSAITGAGGVPGDYRPTRLPVRCSLVDGLGSCLEPVAVPG</sequence>
<evidence type="ECO:0000313" key="7">
    <source>
        <dbReference type="Proteomes" id="UP000188836"/>
    </source>
</evidence>
<dbReference type="Proteomes" id="UP000188836">
    <property type="component" value="Unassembled WGS sequence"/>
</dbReference>
<protein>
    <submittedName>
        <fullName evidence="6">Glycoside hydrolase family 1</fullName>
    </submittedName>
</protein>